<dbReference type="InterPro" id="IPR036236">
    <property type="entry name" value="Znf_C2H2_sf"/>
</dbReference>
<keyword evidence="4" id="KW-1185">Reference proteome</keyword>
<gene>
    <name evidence="3" type="ORF">LAZ67_12002531</name>
</gene>
<feature type="domain" description="C2H2-type" evidence="2">
    <location>
        <begin position="75"/>
        <end position="102"/>
    </location>
</feature>
<protein>
    <submittedName>
        <fullName evidence="3">ZNF711</fullName>
    </submittedName>
</protein>
<accession>A0ABY6L1U6</accession>
<keyword evidence="1" id="KW-0862">Zinc</keyword>
<dbReference type="PROSITE" id="PS50157">
    <property type="entry name" value="ZINC_FINGER_C2H2_2"/>
    <property type="match status" value="1"/>
</dbReference>
<evidence type="ECO:0000259" key="2">
    <source>
        <dbReference type="PROSITE" id="PS50157"/>
    </source>
</evidence>
<dbReference type="Proteomes" id="UP001235939">
    <property type="component" value="Chromosome 12"/>
</dbReference>
<organism evidence="3 4">
    <name type="scientific">Cordylochernes scorpioides</name>
    <dbReference type="NCBI Taxonomy" id="51811"/>
    <lineage>
        <taxon>Eukaryota</taxon>
        <taxon>Metazoa</taxon>
        <taxon>Ecdysozoa</taxon>
        <taxon>Arthropoda</taxon>
        <taxon>Chelicerata</taxon>
        <taxon>Arachnida</taxon>
        <taxon>Pseudoscorpiones</taxon>
        <taxon>Cheliferoidea</taxon>
        <taxon>Chernetidae</taxon>
        <taxon>Cordylochernes</taxon>
    </lineage>
</organism>
<reference evidence="3 4" key="1">
    <citation type="submission" date="2022-01" db="EMBL/GenBank/DDBJ databases">
        <title>A chromosomal length assembly of Cordylochernes scorpioides.</title>
        <authorList>
            <person name="Zeh D."/>
            <person name="Zeh J."/>
        </authorList>
    </citation>
    <scope>NUCLEOTIDE SEQUENCE [LARGE SCALE GENOMIC DNA]</scope>
    <source>
        <strain evidence="3">IN4F17</strain>
        <tissue evidence="3">Whole Body</tissue>
    </source>
</reference>
<evidence type="ECO:0000313" key="3">
    <source>
        <dbReference type="EMBL" id="UYV75115.1"/>
    </source>
</evidence>
<keyword evidence="1" id="KW-0863">Zinc-finger</keyword>
<dbReference type="EMBL" id="CP092874">
    <property type="protein sequence ID" value="UYV75115.1"/>
    <property type="molecule type" value="Genomic_DNA"/>
</dbReference>
<name>A0ABY6L1U6_9ARAC</name>
<sequence length="102" mass="11890">MCTKMLHFSFKKTLTPTLVKRLTFVLTVILEYYNFDIYKIILEPSTTPLSYCGFGTIKCSNLQYDIRTHTGEKLYHCLHCDCRAISSSTLRKHINSHTTQKH</sequence>
<proteinExistence type="predicted"/>
<dbReference type="InterPro" id="IPR013087">
    <property type="entry name" value="Znf_C2H2_type"/>
</dbReference>
<dbReference type="Gene3D" id="3.30.160.60">
    <property type="entry name" value="Classic Zinc Finger"/>
    <property type="match status" value="1"/>
</dbReference>
<evidence type="ECO:0000256" key="1">
    <source>
        <dbReference type="PROSITE-ProRule" id="PRU00042"/>
    </source>
</evidence>
<evidence type="ECO:0000313" key="4">
    <source>
        <dbReference type="Proteomes" id="UP001235939"/>
    </source>
</evidence>
<dbReference type="SUPFAM" id="SSF57667">
    <property type="entry name" value="beta-beta-alpha zinc fingers"/>
    <property type="match status" value="1"/>
</dbReference>
<keyword evidence="1" id="KW-0479">Metal-binding</keyword>